<feature type="compositionally biased region" description="Polar residues" evidence="3">
    <location>
        <begin position="1016"/>
        <end position="1026"/>
    </location>
</feature>
<feature type="compositionally biased region" description="Low complexity" evidence="3">
    <location>
        <begin position="1806"/>
        <end position="1830"/>
    </location>
</feature>
<feature type="compositionally biased region" description="Low complexity" evidence="3">
    <location>
        <begin position="114"/>
        <end position="126"/>
    </location>
</feature>
<name>A0A2N9ZX99_9STRE</name>
<feature type="chain" id="PRO_5014983922" evidence="5">
    <location>
        <begin position="41"/>
        <end position="2080"/>
    </location>
</feature>
<feature type="region of interest" description="Disordered" evidence="3">
    <location>
        <begin position="1463"/>
        <end position="1490"/>
    </location>
</feature>
<keyword evidence="4" id="KW-0472">Membrane</keyword>
<feature type="region of interest" description="Disordered" evidence="3">
    <location>
        <begin position="87"/>
        <end position="180"/>
    </location>
</feature>
<dbReference type="NCBIfam" id="TIGR01168">
    <property type="entry name" value="YSIRK_signal"/>
    <property type="match status" value="1"/>
</dbReference>
<dbReference type="InterPro" id="IPR044024">
    <property type="entry name" value="aRib"/>
</dbReference>
<feature type="domain" description="Atypical Rib" evidence="7">
    <location>
        <begin position="1745"/>
        <end position="1804"/>
    </location>
</feature>
<evidence type="ECO:0000259" key="6">
    <source>
        <dbReference type="Pfam" id="PF04650"/>
    </source>
</evidence>
<feature type="domain" description="YSIRK Gram-positive signal peptide" evidence="6">
    <location>
        <begin position="13"/>
        <end position="34"/>
    </location>
</feature>
<keyword evidence="4" id="KW-0812">Transmembrane</keyword>
<dbReference type="InterPro" id="IPR005877">
    <property type="entry name" value="YSIRK_signal_dom"/>
</dbReference>
<evidence type="ECO:0000256" key="4">
    <source>
        <dbReference type="SAM" id="Phobius"/>
    </source>
</evidence>
<dbReference type="Proteomes" id="UP000048179">
    <property type="component" value="Unassembled WGS sequence"/>
</dbReference>
<feature type="compositionally biased region" description="Polar residues" evidence="3">
    <location>
        <begin position="1864"/>
        <end position="1894"/>
    </location>
</feature>
<dbReference type="RefSeq" id="WP_050971339.1">
    <property type="nucleotide sequence ID" value="NZ_CFGT01000001.1"/>
</dbReference>
<sequence>MDFRKSNKEKVFRYSIRKYHFGAASVAVAALMFFANGAVAASETVTPATTNDVVAGFDGNPDGALQESDEGESKEVVLEQLAEGKITKEIKGQGRSAEGSNQGQTVAAPKTTGVDSSQPESVQESSQVREKRAGSADTIAAKTSSTGVLQPRVLKDSQSDYDPIPLDDDEDDTEQDEQPLNTPVTTAIQPRSRGSRQEVPSGYIAVPSNAYVDGINYFLEDGHAGSPYARGTYVYGSQRSRAYWDGKEFRIPEAKDFIYGIVKKTETGFKWEIDINKGKVGRGPHHYLSNTFWFTLPKNHTVKANSVTISRYDHRTGGTTATSGDAGNGEDQILKALQSADGISDEKQGTVASTGAAAKSGGYGYRTDSLDGLAKEEVNWWVQKGFYYHADKNFPTEVEKKAASKYSGIKNETEKVYTFSLDGGRDDSYHLTFETTSPDTTFRNLYYALGVKGFRLSGKSVNRLLVNQWYGRAAGEGDQAEKYPAQLEGNGYYQIVQGQIWQPQNNNVSTTPGNSSSLIAKSDGGIDLESYFKNRDKVGDNAESHPTSYNLFKDGVKVENNQEVADDIVNTPGVKSYLVERIFADGSGELVQLNFVVKPKKPSLTTDLQKQAGTIKDITATNGTKGVEMVLYHDGKEVATSIAGDDGNATFKNVVITKGSYTVKSRVSDQSYLTAEGKRTSLLESESSDAKEANYDSSQIRIGFGQSGEGGAASSLETSKYKALYLDSYTEKQLQVLVRVPFGKSIKNIEVTNLEKTGLVQGGVEPEGFLSSTTPLTGTINKTNSGIHQITVTVTTADNLKNTEKLYLYIPFTKPSFATTAESLKGKTTGKPFIKANSGTKGEAANIPDKSKLKTFLVKGGNDVDAVGTGASDNKPKKATGYTILASGDVKADGTVDFTPDKYRQELVGNEELRLVTAVVKEGTDEPVLDYLVSPLSESLKLELPTEASRDFVSPAEKVTVENPGSLNQTEKDKLKKAIEDANPGFKVEITDDGKVQVTRPDGQEEEAAVSDFVKQNGQADSADDSTSPKEIQKPTEKVKVANPNKLTKEELEKITQKVQEKNPGATVNVGQNGDAYVVQPDGTSGLISHKDLLELTEEQKEAAKNRKPLVNPEQKVPVTDPEKLNSSDIEKIKKALQAANPGATVTVDSDGNATVTSQDGSESKFISRDDLVTKVTVQAPQSPTISQDKETLTVTSMVGQDEATKVMLTYTNATGQEKTVGFTKTGSNWNKDDANADSTISIINDENGLGKILIQAETAEAGSTVTVKQQKDGSDFSIAATTKVLGRLEDVSGIAQPDGSVVITVPQEATEFDLTYHNQTSNRSETQHFRKTDQGWSAVAGITASGNSFTLPKSLVKDGTEVAVKASSATKISETKRIKAKFEQPSATTSATHQNGDVEVTLPTDAEKVTLTYKNKQNTNATVTLVKRGNNWSSSTTLPDGISLANGKVTLDYTKVNRNANITTASTRGNGDVESQANNQNHPIPEHTAPTTKTITKVIGENPTNAELLAAVDVANKASAVLKEGTQYPTTVGNHTLDVVVTYTDQSTENVRVTYVVKPADKTALTQANNDLASEVASQPTTDDKPQSKVDAYTKAKEAADKAVEAAKKVIADDNATPEAVQAELAKVNAAKAALKAAEDAVTTAATTTAKNKLTEDKAKLDEAVSTEGKTPESIQAYEAAKKEAEADVAAAKEAAKAVLAKGDNATAAEVQEAQEKVTEAQGKLDKAKEQLVDKADKTALVVTPVADPAHLTEAEKAKVKEAVSKANPTATNVVVKDNGDVTVTLPDGTTKEIPSTETVEKKSGNNSTDTSNSGNTNNGATTNPAGSNSNSVTPDNRGNTPAPGVTTDNSSNTTLTTPSSTVGQAQAGTSTQETPVSTSTPNNSGTTVTPNETRPVDKSELARLVEGLESRLKDLDDIDSTTLESAKALLTEIKQALNDESLTESDLRDIVRRVREVIDSLKGVKEDQQNQEKDQMKDDSQTTTEFSYVVMIGSLLALLGLLLFLIARRKKESELKKLVKELSKLEAELDSTNVDTKVLDQAREALAQAVAFLANEKESDHTEDELIEKLKAILAQLK</sequence>
<evidence type="ECO:0000313" key="9">
    <source>
        <dbReference type="Proteomes" id="UP000048179"/>
    </source>
</evidence>
<feature type="transmembrane region" description="Helical" evidence="4">
    <location>
        <begin position="1988"/>
        <end position="2009"/>
    </location>
</feature>
<evidence type="ECO:0000313" key="8">
    <source>
        <dbReference type="EMBL" id="CEY54913.1"/>
    </source>
</evidence>
<accession>A0A2N9ZX99</accession>
<feature type="compositionally biased region" description="Basic and acidic residues" evidence="3">
    <location>
        <begin position="1027"/>
        <end position="1038"/>
    </location>
</feature>
<proteinExistence type="predicted"/>
<dbReference type="Pfam" id="PF04650">
    <property type="entry name" value="YSIRK_signal"/>
    <property type="match status" value="1"/>
</dbReference>
<feature type="domain" description="Atypical Rib" evidence="7">
    <location>
        <begin position="1110"/>
        <end position="1175"/>
    </location>
</feature>
<dbReference type="Pfam" id="PF07554">
    <property type="entry name" value="FIVAR"/>
    <property type="match status" value="2"/>
</dbReference>
<evidence type="ECO:0000256" key="2">
    <source>
        <dbReference type="SAM" id="Coils"/>
    </source>
</evidence>
<dbReference type="Pfam" id="PF18938">
    <property type="entry name" value="aRib"/>
    <property type="match status" value="4"/>
</dbReference>
<reference evidence="8 9" key="1">
    <citation type="submission" date="2015-03" db="EMBL/GenBank/DDBJ databases">
        <authorList>
            <consortium name="Pathogen Informatics"/>
        </authorList>
    </citation>
    <scope>NUCLEOTIDE SEQUENCE [LARGE SCALE GENOMIC DNA]</scope>
    <source>
        <strain evidence="8 9">SMRU737</strain>
    </source>
</reference>
<organism evidence="8 9">
    <name type="scientific">Streptococcus pseudopneumoniae</name>
    <dbReference type="NCBI Taxonomy" id="257758"/>
    <lineage>
        <taxon>Bacteria</taxon>
        <taxon>Bacillati</taxon>
        <taxon>Bacillota</taxon>
        <taxon>Bacilli</taxon>
        <taxon>Lactobacillales</taxon>
        <taxon>Streptococcaceae</taxon>
        <taxon>Streptococcus</taxon>
    </lineage>
</organism>
<evidence type="ECO:0000256" key="5">
    <source>
        <dbReference type="SAM" id="SignalP"/>
    </source>
</evidence>
<feature type="region of interest" description="Disordered" evidence="3">
    <location>
        <begin position="1016"/>
        <end position="1038"/>
    </location>
</feature>
<keyword evidence="4" id="KW-1133">Transmembrane helix</keyword>
<feature type="domain" description="Atypical Rib" evidence="7">
    <location>
        <begin position="1031"/>
        <end position="1094"/>
    </location>
</feature>
<gene>
    <name evidence="8" type="primary">ebh_1</name>
    <name evidence="8" type="ORF">ERS020247_00094</name>
</gene>
<feature type="compositionally biased region" description="Polar residues" evidence="3">
    <location>
        <begin position="1463"/>
        <end position="1483"/>
    </location>
</feature>
<feature type="compositionally biased region" description="Polar residues" evidence="3">
    <location>
        <begin position="1831"/>
        <end position="1841"/>
    </location>
</feature>
<evidence type="ECO:0000256" key="3">
    <source>
        <dbReference type="SAM" id="MobiDB-lite"/>
    </source>
</evidence>
<feature type="signal peptide" evidence="5">
    <location>
        <begin position="1"/>
        <end position="40"/>
    </location>
</feature>
<evidence type="ECO:0000256" key="1">
    <source>
        <dbReference type="ARBA" id="ARBA00022729"/>
    </source>
</evidence>
<feature type="region of interest" description="Disordered" evidence="3">
    <location>
        <begin position="1782"/>
        <end position="1899"/>
    </location>
</feature>
<feature type="coiled-coil region" evidence="2">
    <location>
        <begin position="1676"/>
        <end position="1739"/>
    </location>
</feature>
<dbReference type="Gene3D" id="3.10.20.890">
    <property type="match status" value="4"/>
</dbReference>
<feature type="domain" description="Atypical Rib" evidence="7">
    <location>
        <begin position="952"/>
        <end position="1016"/>
    </location>
</feature>
<keyword evidence="2" id="KW-0175">Coiled coil</keyword>
<feature type="coiled-coil region" evidence="2">
    <location>
        <begin position="2010"/>
        <end position="2037"/>
    </location>
</feature>
<dbReference type="EMBL" id="CFGT01000001">
    <property type="protein sequence ID" value="CEY54913.1"/>
    <property type="molecule type" value="Genomic_DNA"/>
</dbReference>
<feature type="compositionally biased region" description="Acidic residues" evidence="3">
    <location>
        <begin position="165"/>
        <end position="177"/>
    </location>
</feature>
<protein>
    <submittedName>
        <fullName evidence="8">Surface anchored protein</fullName>
    </submittedName>
</protein>
<feature type="compositionally biased region" description="Low complexity" evidence="3">
    <location>
        <begin position="1848"/>
        <end position="1863"/>
    </location>
</feature>
<keyword evidence="1 5" id="KW-0732">Signal</keyword>
<evidence type="ECO:0000259" key="7">
    <source>
        <dbReference type="Pfam" id="PF18938"/>
    </source>
</evidence>